<dbReference type="SUPFAM" id="SSF50346">
    <property type="entry name" value="PRC-barrel domain"/>
    <property type="match status" value="1"/>
</dbReference>
<dbReference type="PANTHER" id="PTHR33692:SF1">
    <property type="entry name" value="RIBOSOME MATURATION FACTOR RIMM"/>
    <property type="match status" value="1"/>
</dbReference>
<evidence type="ECO:0000259" key="6">
    <source>
        <dbReference type="Pfam" id="PF01782"/>
    </source>
</evidence>
<dbReference type="Pfam" id="PF24986">
    <property type="entry name" value="PRC_RimM"/>
    <property type="match status" value="1"/>
</dbReference>
<dbReference type="HAMAP" id="MF_00014">
    <property type="entry name" value="Ribosome_mat_RimM"/>
    <property type="match status" value="1"/>
</dbReference>
<dbReference type="GO" id="GO:0005737">
    <property type="term" value="C:cytoplasm"/>
    <property type="evidence" value="ECO:0007669"/>
    <property type="project" value="UniProtKB-SubCell"/>
</dbReference>
<evidence type="ECO:0000256" key="3">
    <source>
        <dbReference type="ARBA" id="ARBA00022552"/>
    </source>
</evidence>
<evidence type="ECO:0000256" key="1">
    <source>
        <dbReference type="ARBA" id="ARBA00022490"/>
    </source>
</evidence>
<evidence type="ECO:0000313" key="8">
    <source>
        <dbReference type="EMBL" id="MBN9643180.1"/>
    </source>
</evidence>
<dbReference type="NCBIfam" id="TIGR02273">
    <property type="entry name" value="16S_RimM"/>
    <property type="match status" value="1"/>
</dbReference>
<dbReference type="Gene3D" id="2.30.30.240">
    <property type="entry name" value="PRC-barrel domain"/>
    <property type="match status" value="1"/>
</dbReference>
<keyword evidence="9" id="KW-1185">Reference proteome</keyword>
<dbReference type="GO" id="GO:0043022">
    <property type="term" value="F:ribosome binding"/>
    <property type="evidence" value="ECO:0007669"/>
    <property type="project" value="InterPro"/>
</dbReference>
<gene>
    <name evidence="5 8" type="primary">rimM</name>
    <name evidence="8" type="ORF">JZY06_00820</name>
</gene>
<protein>
    <recommendedName>
        <fullName evidence="5">Ribosome maturation factor RimM</fullName>
    </recommendedName>
</protein>
<evidence type="ECO:0000256" key="4">
    <source>
        <dbReference type="ARBA" id="ARBA00023186"/>
    </source>
</evidence>
<reference evidence="8" key="1">
    <citation type="submission" date="2021-03" db="EMBL/GenBank/DDBJ databases">
        <authorList>
            <person name="Sun Q."/>
        </authorList>
    </citation>
    <scope>NUCLEOTIDE SEQUENCE</scope>
    <source>
        <strain evidence="8">CCM 8862</strain>
    </source>
</reference>
<comment type="subcellular location">
    <subcellularLocation>
        <location evidence="5">Cytoplasm</location>
    </subcellularLocation>
</comment>
<feature type="domain" description="Ribosome maturation factor RimM PRC barrel" evidence="7">
    <location>
        <begin position="98"/>
        <end position="165"/>
    </location>
</feature>
<keyword evidence="3 5" id="KW-0698">rRNA processing</keyword>
<dbReference type="GO" id="GO:0006364">
    <property type="term" value="P:rRNA processing"/>
    <property type="evidence" value="ECO:0007669"/>
    <property type="project" value="UniProtKB-UniRule"/>
</dbReference>
<dbReference type="SUPFAM" id="SSF50447">
    <property type="entry name" value="Translation proteins"/>
    <property type="match status" value="1"/>
</dbReference>
<organism evidence="8 9">
    <name type="scientific">Corynebacterium mendelii</name>
    <dbReference type="NCBI Taxonomy" id="2765362"/>
    <lineage>
        <taxon>Bacteria</taxon>
        <taxon>Bacillati</taxon>
        <taxon>Actinomycetota</taxon>
        <taxon>Actinomycetes</taxon>
        <taxon>Mycobacteriales</taxon>
        <taxon>Corynebacteriaceae</taxon>
        <taxon>Corynebacterium</taxon>
    </lineage>
</organism>
<feature type="domain" description="RimM N-terminal" evidence="6">
    <location>
        <begin position="5"/>
        <end position="80"/>
    </location>
</feature>
<accession>A0A939DXS0</accession>
<evidence type="ECO:0000313" key="9">
    <source>
        <dbReference type="Proteomes" id="UP000664332"/>
    </source>
</evidence>
<comment type="similarity">
    <text evidence="5">Belongs to the RimM family.</text>
</comment>
<evidence type="ECO:0000256" key="2">
    <source>
        <dbReference type="ARBA" id="ARBA00022517"/>
    </source>
</evidence>
<dbReference type="GO" id="GO:0042274">
    <property type="term" value="P:ribosomal small subunit biogenesis"/>
    <property type="evidence" value="ECO:0007669"/>
    <property type="project" value="UniProtKB-UniRule"/>
</dbReference>
<dbReference type="Gene3D" id="2.40.30.60">
    <property type="entry name" value="RimM"/>
    <property type="match status" value="1"/>
</dbReference>
<keyword evidence="4 5" id="KW-0143">Chaperone</keyword>
<keyword evidence="2 5" id="KW-0690">Ribosome biogenesis</keyword>
<sequence>MDVRIGRVVKSHGIKGEVVVDATTDAPEIRFAPGSVLTGRQGGSTTELTVASVREHKNRLLVLFEEITDRTRADRLRGMVFDAPPLDDDSGEEGFYDHELQGLDVICDGATIGTVTGTVTGPGGTLLEVGITDTGKQVLVPFVHAIVPTVDVAGHSVTITPPEGLLDL</sequence>
<dbReference type="InterPro" id="IPR011033">
    <property type="entry name" value="PRC_barrel-like_sf"/>
</dbReference>
<dbReference type="InterPro" id="IPR056792">
    <property type="entry name" value="PRC_RimM"/>
</dbReference>
<dbReference type="PANTHER" id="PTHR33692">
    <property type="entry name" value="RIBOSOME MATURATION FACTOR RIMM"/>
    <property type="match status" value="1"/>
</dbReference>
<name>A0A939DXS0_9CORY</name>
<dbReference type="InterPro" id="IPR009000">
    <property type="entry name" value="Transl_B-barrel_sf"/>
</dbReference>
<proteinExistence type="inferred from homology"/>
<dbReference type="InterPro" id="IPR036976">
    <property type="entry name" value="RimM_N_sf"/>
</dbReference>
<dbReference type="GO" id="GO:0005840">
    <property type="term" value="C:ribosome"/>
    <property type="evidence" value="ECO:0007669"/>
    <property type="project" value="InterPro"/>
</dbReference>
<dbReference type="Proteomes" id="UP000664332">
    <property type="component" value="Unassembled WGS sequence"/>
</dbReference>
<comment type="caution">
    <text evidence="8">The sequence shown here is derived from an EMBL/GenBank/DDBJ whole genome shotgun (WGS) entry which is preliminary data.</text>
</comment>
<keyword evidence="1 5" id="KW-0963">Cytoplasm</keyword>
<dbReference type="AlphaFoldDB" id="A0A939DXS0"/>
<dbReference type="RefSeq" id="WP_207117584.1">
    <property type="nucleotide sequence ID" value="NZ_JAFLEQ010000003.1"/>
</dbReference>
<comment type="domain">
    <text evidence="5">The PRC barrel domain binds ribosomal protein uS19.</text>
</comment>
<evidence type="ECO:0000259" key="7">
    <source>
        <dbReference type="Pfam" id="PF24986"/>
    </source>
</evidence>
<dbReference type="InterPro" id="IPR011961">
    <property type="entry name" value="RimM"/>
</dbReference>
<comment type="function">
    <text evidence="5">An accessory protein needed during the final step in the assembly of 30S ribosomal subunit, possibly for assembly of the head region. Essential for efficient processing of 16S rRNA. May be needed both before and after RbfA during the maturation of 16S rRNA. It has affinity for free ribosomal 30S subunits but not for 70S ribosomes.</text>
</comment>
<dbReference type="Pfam" id="PF01782">
    <property type="entry name" value="RimM"/>
    <property type="match status" value="1"/>
</dbReference>
<evidence type="ECO:0000256" key="5">
    <source>
        <dbReference type="HAMAP-Rule" id="MF_00014"/>
    </source>
</evidence>
<dbReference type="InterPro" id="IPR002676">
    <property type="entry name" value="RimM_N"/>
</dbReference>
<comment type="subunit">
    <text evidence="5">Binds ribosomal protein uS19.</text>
</comment>
<dbReference type="EMBL" id="JAFLEQ010000003">
    <property type="protein sequence ID" value="MBN9643180.1"/>
    <property type="molecule type" value="Genomic_DNA"/>
</dbReference>